<keyword evidence="8" id="KW-0496">Mitochondrion</keyword>
<evidence type="ECO:0000256" key="16">
    <source>
        <dbReference type="ARBA" id="ARBA00049298"/>
    </source>
</evidence>
<evidence type="ECO:0000256" key="19">
    <source>
        <dbReference type="ARBA" id="ARBA00075145"/>
    </source>
</evidence>
<keyword evidence="6" id="KW-0560">Oxidoreductase</keyword>
<reference evidence="22 24" key="1">
    <citation type="journal article" date="2012" name="Nature">
        <title>Algal genomes reveal evolutionary mosaicism and the fate of nucleomorphs.</title>
        <authorList>
            <consortium name="DOE Joint Genome Institute"/>
            <person name="Curtis B.A."/>
            <person name="Tanifuji G."/>
            <person name="Burki F."/>
            <person name="Gruber A."/>
            <person name="Irimia M."/>
            <person name="Maruyama S."/>
            <person name="Arias M.C."/>
            <person name="Ball S.G."/>
            <person name="Gile G.H."/>
            <person name="Hirakawa Y."/>
            <person name="Hopkins J.F."/>
            <person name="Kuo A."/>
            <person name="Rensing S.A."/>
            <person name="Schmutz J."/>
            <person name="Symeonidi A."/>
            <person name="Elias M."/>
            <person name="Eveleigh R.J."/>
            <person name="Herman E.K."/>
            <person name="Klute M.J."/>
            <person name="Nakayama T."/>
            <person name="Obornik M."/>
            <person name="Reyes-Prieto A."/>
            <person name="Armbrust E.V."/>
            <person name="Aves S.J."/>
            <person name="Beiko R.G."/>
            <person name="Coutinho P."/>
            <person name="Dacks J.B."/>
            <person name="Durnford D.G."/>
            <person name="Fast N.M."/>
            <person name="Green B.R."/>
            <person name="Grisdale C.J."/>
            <person name="Hempel F."/>
            <person name="Henrissat B."/>
            <person name="Hoppner M.P."/>
            <person name="Ishida K."/>
            <person name="Kim E."/>
            <person name="Koreny L."/>
            <person name="Kroth P.G."/>
            <person name="Liu Y."/>
            <person name="Malik S.B."/>
            <person name="Maier U.G."/>
            <person name="McRose D."/>
            <person name="Mock T."/>
            <person name="Neilson J.A."/>
            <person name="Onodera N.T."/>
            <person name="Poole A.M."/>
            <person name="Pritham E.J."/>
            <person name="Richards T.A."/>
            <person name="Rocap G."/>
            <person name="Roy S.W."/>
            <person name="Sarai C."/>
            <person name="Schaack S."/>
            <person name="Shirato S."/>
            <person name="Slamovits C.H."/>
            <person name="Spencer D.F."/>
            <person name="Suzuki S."/>
            <person name="Worden A.Z."/>
            <person name="Zauner S."/>
            <person name="Barry K."/>
            <person name="Bell C."/>
            <person name="Bharti A.K."/>
            <person name="Crow J.A."/>
            <person name="Grimwood J."/>
            <person name="Kramer R."/>
            <person name="Lindquist E."/>
            <person name="Lucas S."/>
            <person name="Salamov A."/>
            <person name="McFadden G.I."/>
            <person name="Lane C.E."/>
            <person name="Keeling P.J."/>
            <person name="Gray M.W."/>
            <person name="Grigoriev I.V."/>
            <person name="Archibald J.M."/>
        </authorList>
    </citation>
    <scope>NUCLEOTIDE SEQUENCE</scope>
    <source>
        <strain evidence="22 24">CCMP2712</strain>
    </source>
</reference>
<comment type="subcellular location">
    <subcellularLocation>
        <location evidence="1">Mitochondrion outer membrane</location>
        <topology evidence="1">Multi-pass membrane protein</topology>
    </subcellularLocation>
</comment>
<evidence type="ECO:0000256" key="13">
    <source>
        <dbReference type="ARBA" id="ARBA00037884"/>
    </source>
</evidence>
<dbReference type="OMA" id="ACQHLGW"/>
<dbReference type="EnsemblProtists" id="EKX43349">
    <property type="protein sequence ID" value="EKX43349"/>
    <property type="gene ID" value="GUITHDRAFT_110766"/>
</dbReference>
<evidence type="ECO:0000256" key="6">
    <source>
        <dbReference type="ARBA" id="ARBA00023002"/>
    </source>
</evidence>
<dbReference type="EC" id="4.4.1.20" evidence="15"/>
<comment type="pathway">
    <text evidence="14">Lipid metabolism; arachidonate metabolism.</text>
</comment>
<evidence type="ECO:0000256" key="21">
    <source>
        <dbReference type="SAM" id="Phobius"/>
    </source>
</evidence>
<keyword evidence="24" id="KW-1185">Reference proteome</keyword>
<dbReference type="eggNOG" id="ENOG502S4E5">
    <property type="taxonomic scope" value="Eukaryota"/>
</dbReference>
<dbReference type="GO" id="GO:0005741">
    <property type="term" value="C:mitochondrial outer membrane"/>
    <property type="evidence" value="ECO:0007669"/>
    <property type="project" value="UniProtKB-SubCell"/>
</dbReference>
<dbReference type="InterPro" id="IPR001129">
    <property type="entry name" value="Membr-assoc_MAPEG"/>
</dbReference>
<organism evidence="22">
    <name type="scientific">Guillardia theta (strain CCMP2712)</name>
    <name type="common">Cryptophyte</name>
    <dbReference type="NCBI Taxonomy" id="905079"/>
    <lineage>
        <taxon>Eukaryota</taxon>
        <taxon>Cryptophyceae</taxon>
        <taxon>Pyrenomonadales</taxon>
        <taxon>Geminigeraceae</taxon>
        <taxon>Guillardia</taxon>
    </lineage>
</organism>
<name>L1J5G0_GUITC</name>
<evidence type="ECO:0000256" key="8">
    <source>
        <dbReference type="ARBA" id="ARBA00023128"/>
    </source>
</evidence>
<dbReference type="STRING" id="905079.L1J5G0"/>
<gene>
    <name evidence="22" type="ORF">GUITHDRAFT_110766</name>
</gene>
<keyword evidence="11" id="KW-0456">Lyase</keyword>
<dbReference type="SUPFAM" id="SSF161084">
    <property type="entry name" value="MAPEG domain-like"/>
    <property type="match status" value="1"/>
</dbReference>
<evidence type="ECO:0000313" key="23">
    <source>
        <dbReference type="EnsemblProtists" id="EKX43349"/>
    </source>
</evidence>
<dbReference type="GeneID" id="17299937"/>
<dbReference type="GO" id="GO:0005783">
    <property type="term" value="C:endoplasmic reticulum"/>
    <property type="evidence" value="ECO:0007669"/>
    <property type="project" value="TreeGrafter"/>
</dbReference>
<evidence type="ECO:0000256" key="15">
    <source>
        <dbReference type="ARBA" id="ARBA00039056"/>
    </source>
</evidence>
<evidence type="ECO:0000256" key="7">
    <source>
        <dbReference type="ARBA" id="ARBA00023098"/>
    </source>
</evidence>
<accession>L1J5G0</accession>
<evidence type="ECO:0000256" key="11">
    <source>
        <dbReference type="ARBA" id="ARBA00023239"/>
    </source>
</evidence>
<dbReference type="GO" id="GO:0006629">
    <property type="term" value="P:lipid metabolic process"/>
    <property type="evidence" value="ECO:0007669"/>
    <property type="project" value="UniProtKB-KW"/>
</dbReference>
<dbReference type="PANTHER" id="PTHR10250">
    <property type="entry name" value="MICROSOMAL GLUTATHIONE S-TRANSFERASE"/>
    <property type="match status" value="1"/>
</dbReference>
<evidence type="ECO:0000256" key="4">
    <source>
        <dbReference type="ARBA" id="ARBA00022787"/>
    </source>
</evidence>
<evidence type="ECO:0000256" key="17">
    <source>
        <dbReference type="ARBA" id="ARBA00051411"/>
    </source>
</evidence>
<keyword evidence="12" id="KW-0449">Lipoprotein</keyword>
<protein>
    <recommendedName>
        <fullName evidence="18">Glutathione S-transferase 3, mitochondrial</fullName>
        <ecNumber evidence="15">4.4.1.20</ecNumber>
    </recommendedName>
    <alternativeName>
        <fullName evidence="19">Glutathione peroxidase MGST3</fullName>
    </alternativeName>
    <alternativeName>
        <fullName evidence="20">LTC4 synthase MGST3</fullName>
    </alternativeName>
</protein>
<comment type="catalytic activity">
    <reaction evidence="16">
        <text>leukotriene C4 = leukotriene A4 + glutathione</text>
        <dbReference type="Rhea" id="RHEA:17617"/>
        <dbReference type="ChEBI" id="CHEBI:57463"/>
        <dbReference type="ChEBI" id="CHEBI:57925"/>
        <dbReference type="ChEBI" id="CHEBI:57973"/>
        <dbReference type="EC" id="4.4.1.20"/>
    </reaction>
    <physiologicalReaction direction="right-to-left" evidence="16">
        <dbReference type="Rhea" id="RHEA:17619"/>
    </physiologicalReaction>
</comment>
<comment type="catalytic activity">
    <reaction evidence="17">
        <text>15-deoxy-Delta(12,14)-prostaglandin J2 + glutathione = 15-deoxy-Delta(12,14)-prostaglandin J2-S-(R)-glutathione</text>
        <dbReference type="Rhea" id="RHEA:75963"/>
        <dbReference type="ChEBI" id="CHEBI:57925"/>
        <dbReference type="ChEBI" id="CHEBI:85236"/>
        <dbReference type="ChEBI" id="CHEBI:194498"/>
    </reaction>
    <physiologicalReaction direction="left-to-right" evidence="17">
        <dbReference type="Rhea" id="RHEA:75964"/>
    </physiologicalReaction>
</comment>
<evidence type="ECO:0000256" key="3">
    <source>
        <dbReference type="ARBA" id="ARBA00022692"/>
    </source>
</evidence>
<keyword evidence="3 21" id="KW-0812">Transmembrane</keyword>
<keyword evidence="9 21" id="KW-0472">Membrane</keyword>
<keyword evidence="7" id="KW-0443">Lipid metabolism</keyword>
<evidence type="ECO:0000256" key="12">
    <source>
        <dbReference type="ARBA" id="ARBA00023288"/>
    </source>
</evidence>
<dbReference type="GO" id="GO:0004364">
    <property type="term" value="F:glutathione transferase activity"/>
    <property type="evidence" value="ECO:0007669"/>
    <property type="project" value="TreeGrafter"/>
</dbReference>
<feature type="transmembrane region" description="Helical" evidence="21">
    <location>
        <begin position="14"/>
        <end position="36"/>
    </location>
</feature>
<dbReference type="RefSeq" id="XP_005830329.1">
    <property type="nucleotide sequence ID" value="XM_005830272.1"/>
</dbReference>
<evidence type="ECO:0000256" key="14">
    <source>
        <dbReference type="ARBA" id="ARBA00037916"/>
    </source>
</evidence>
<dbReference type="InterPro" id="IPR023352">
    <property type="entry name" value="MAPEG-like_dom_sf"/>
</dbReference>
<evidence type="ECO:0000256" key="9">
    <source>
        <dbReference type="ARBA" id="ARBA00023136"/>
    </source>
</evidence>
<dbReference type="GO" id="GO:0004464">
    <property type="term" value="F:leukotriene-C4 synthase activity"/>
    <property type="evidence" value="ECO:0007669"/>
    <property type="project" value="UniProtKB-EC"/>
</dbReference>
<dbReference type="GO" id="GO:0006691">
    <property type="term" value="P:leukotriene metabolic process"/>
    <property type="evidence" value="ECO:0007669"/>
    <property type="project" value="UniProtKB-ARBA"/>
</dbReference>
<dbReference type="Proteomes" id="UP000011087">
    <property type="component" value="Unassembled WGS sequence"/>
</dbReference>
<dbReference type="OrthoDB" id="410651at2759"/>
<reference evidence="24" key="2">
    <citation type="submission" date="2012-11" db="EMBL/GenBank/DDBJ databases">
        <authorList>
            <person name="Kuo A."/>
            <person name="Curtis B.A."/>
            <person name="Tanifuji G."/>
            <person name="Burki F."/>
            <person name="Gruber A."/>
            <person name="Irimia M."/>
            <person name="Maruyama S."/>
            <person name="Arias M.C."/>
            <person name="Ball S.G."/>
            <person name="Gile G.H."/>
            <person name="Hirakawa Y."/>
            <person name="Hopkins J.F."/>
            <person name="Rensing S.A."/>
            <person name="Schmutz J."/>
            <person name="Symeonidi A."/>
            <person name="Elias M."/>
            <person name="Eveleigh R.J."/>
            <person name="Herman E.K."/>
            <person name="Klute M.J."/>
            <person name="Nakayama T."/>
            <person name="Obornik M."/>
            <person name="Reyes-Prieto A."/>
            <person name="Armbrust E.V."/>
            <person name="Aves S.J."/>
            <person name="Beiko R.G."/>
            <person name="Coutinho P."/>
            <person name="Dacks J.B."/>
            <person name="Durnford D.G."/>
            <person name="Fast N.M."/>
            <person name="Green B.R."/>
            <person name="Grisdale C."/>
            <person name="Hempe F."/>
            <person name="Henrissat B."/>
            <person name="Hoppner M.P."/>
            <person name="Ishida K.-I."/>
            <person name="Kim E."/>
            <person name="Koreny L."/>
            <person name="Kroth P.G."/>
            <person name="Liu Y."/>
            <person name="Malik S.-B."/>
            <person name="Maier U.G."/>
            <person name="McRose D."/>
            <person name="Mock T."/>
            <person name="Neilson J.A."/>
            <person name="Onodera N.T."/>
            <person name="Poole A.M."/>
            <person name="Pritham E.J."/>
            <person name="Richards T.A."/>
            <person name="Rocap G."/>
            <person name="Roy S.W."/>
            <person name="Sarai C."/>
            <person name="Schaack S."/>
            <person name="Shirato S."/>
            <person name="Slamovits C.H."/>
            <person name="Spencer D.F."/>
            <person name="Suzuki S."/>
            <person name="Worden A.Z."/>
            <person name="Zauner S."/>
            <person name="Barry K."/>
            <person name="Bell C."/>
            <person name="Bharti A.K."/>
            <person name="Crow J.A."/>
            <person name="Grimwood J."/>
            <person name="Kramer R."/>
            <person name="Lindquist E."/>
            <person name="Lucas S."/>
            <person name="Salamov A."/>
            <person name="McFadden G.I."/>
            <person name="Lane C.E."/>
            <person name="Keeling P.J."/>
            <person name="Gray M.W."/>
            <person name="Grigoriev I.V."/>
            <person name="Archibald J.M."/>
        </authorList>
    </citation>
    <scope>NUCLEOTIDE SEQUENCE</scope>
    <source>
        <strain evidence="24">CCMP2712</strain>
    </source>
</reference>
<feature type="transmembrane region" description="Helical" evidence="21">
    <location>
        <begin position="122"/>
        <end position="142"/>
    </location>
</feature>
<dbReference type="AlphaFoldDB" id="L1J5G0"/>
<dbReference type="PaxDb" id="55529-EKX43349"/>
<evidence type="ECO:0000256" key="10">
    <source>
        <dbReference type="ARBA" id="ARBA00023139"/>
    </source>
</evidence>
<evidence type="ECO:0000256" key="5">
    <source>
        <dbReference type="ARBA" id="ARBA00022989"/>
    </source>
</evidence>
<keyword evidence="2" id="KW-0808">Transferase</keyword>
<dbReference type="Pfam" id="PF01124">
    <property type="entry name" value="MAPEG"/>
    <property type="match status" value="1"/>
</dbReference>
<dbReference type="GO" id="GO:0004602">
    <property type="term" value="F:glutathione peroxidase activity"/>
    <property type="evidence" value="ECO:0007669"/>
    <property type="project" value="TreeGrafter"/>
</dbReference>
<dbReference type="PANTHER" id="PTHR10250:SF26">
    <property type="entry name" value="GLUTATHIONE S-TRANSFERASE 3, MITOCHONDRIAL"/>
    <property type="match status" value="1"/>
</dbReference>
<proteinExistence type="predicted"/>
<dbReference type="EMBL" id="JH993011">
    <property type="protein sequence ID" value="EKX43349.1"/>
    <property type="molecule type" value="Genomic_DNA"/>
</dbReference>
<comment type="pathway">
    <text evidence="13">Lipid metabolism; leukotriene C4 biosynthesis.</text>
</comment>
<feature type="transmembrane region" description="Helical" evidence="21">
    <location>
        <begin position="75"/>
        <end position="102"/>
    </location>
</feature>
<evidence type="ECO:0000313" key="24">
    <source>
        <dbReference type="Proteomes" id="UP000011087"/>
    </source>
</evidence>
<evidence type="ECO:0000256" key="20">
    <source>
        <dbReference type="ARBA" id="ARBA00076908"/>
    </source>
</evidence>
<dbReference type="InterPro" id="IPR050997">
    <property type="entry name" value="MAPEG"/>
</dbReference>
<dbReference type="GO" id="GO:0005635">
    <property type="term" value="C:nuclear envelope"/>
    <property type="evidence" value="ECO:0007669"/>
    <property type="project" value="TreeGrafter"/>
</dbReference>
<reference evidence="23" key="3">
    <citation type="submission" date="2015-06" db="UniProtKB">
        <authorList>
            <consortium name="EnsemblProtists"/>
        </authorList>
    </citation>
    <scope>IDENTIFICATION</scope>
</reference>
<evidence type="ECO:0000256" key="18">
    <source>
        <dbReference type="ARBA" id="ARBA00069748"/>
    </source>
</evidence>
<dbReference type="HOGENOM" id="CLU_110291_1_0_1"/>
<dbReference type="KEGG" id="gtt:GUITHDRAFT_110766"/>
<keyword evidence="5 21" id="KW-1133">Transmembrane helix</keyword>
<sequence length="148" mass="16587">MPASKILEVLPREYGYVCIVVVLGFILNMYLTMNVVSARKKYGIKYPALYAPPGHKHEVAFNCIQRAHQNTLETFAFVMIRMLLCGVQYPIASAFLGALWVIGRFVYGYGYSTGDPNERFKGGIISFLADMPLTLLTGKLAYDFLTSK</sequence>
<keyword evidence="10" id="KW-0564">Palmitate</keyword>
<evidence type="ECO:0000313" key="22">
    <source>
        <dbReference type="EMBL" id="EKX43349.1"/>
    </source>
</evidence>
<keyword evidence="4" id="KW-1000">Mitochondrion outer membrane</keyword>
<dbReference type="Gene3D" id="1.20.120.550">
    <property type="entry name" value="Membrane associated eicosanoid/glutathione metabolism-like domain"/>
    <property type="match status" value="1"/>
</dbReference>
<evidence type="ECO:0000256" key="2">
    <source>
        <dbReference type="ARBA" id="ARBA00022679"/>
    </source>
</evidence>
<evidence type="ECO:0000256" key="1">
    <source>
        <dbReference type="ARBA" id="ARBA00004374"/>
    </source>
</evidence>
<dbReference type="FunFam" id="1.20.120.550:FF:000004">
    <property type="entry name" value="Microsomal glutathione S-transferase 3"/>
    <property type="match status" value="1"/>
</dbReference>